<name>A0A1Q2YLW1_9ASCO</name>
<evidence type="ECO:0000256" key="3">
    <source>
        <dbReference type="ARBA" id="ARBA00023274"/>
    </source>
</evidence>
<dbReference type="OrthoDB" id="3996840at2759"/>
<dbReference type="GO" id="GO:0006412">
    <property type="term" value="P:translation"/>
    <property type="evidence" value="ECO:0007669"/>
    <property type="project" value="InterPro"/>
</dbReference>
<keyword evidence="6" id="KW-1185">Reference proteome</keyword>
<sequence>MLSIIKSSFGIFKSGAASNVNISAPGLLAVSSLFMQQRFGSRGGSRGNTYQPNTLKRKRRLGFLARMKSRTGRQIRFRAIKDDTSNPTLFKVTQSQTFLDDETVLSHVDEFINSHPLNPISGNTGDLASVSSSTYAGINPTVLSQLNRLQRNLRGLPPLFDGESMVPTSSKPEAELSESQTSPKVNKKIVFDN</sequence>
<dbReference type="InterPro" id="IPR000271">
    <property type="entry name" value="Ribosomal_bL34"/>
</dbReference>
<dbReference type="Pfam" id="PF00468">
    <property type="entry name" value="Ribosomal_L34"/>
    <property type="match status" value="1"/>
</dbReference>
<evidence type="ECO:0000256" key="1">
    <source>
        <dbReference type="ARBA" id="ARBA00010111"/>
    </source>
</evidence>
<evidence type="ECO:0000256" key="2">
    <source>
        <dbReference type="ARBA" id="ARBA00022980"/>
    </source>
</evidence>
<comment type="caution">
    <text evidence="5">The sequence shown here is derived from an EMBL/GenBank/DDBJ whole genome shotgun (WGS) entry which is preliminary data.</text>
</comment>
<dbReference type="Proteomes" id="UP000186136">
    <property type="component" value="Unassembled WGS sequence"/>
</dbReference>
<reference evidence="5 6" key="1">
    <citation type="submission" date="2016-08" db="EMBL/GenBank/DDBJ databases">
        <title>Whole genome shotgun sequence of Pichia membranifaciens KS47-1.</title>
        <authorList>
            <person name="Konishi M."/>
            <person name="Ishida M."/>
            <person name="Arakawa T."/>
            <person name="Kato Y."/>
            <person name="Horiuchi J."/>
        </authorList>
    </citation>
    <scope>NUCLEOTIDE SEQUENCE [LARGE SCALE GENOMIC DNA]</scope>
    <source>
        <strain evidence="5 6">KS47-1</strain>
    </source>
</reference>
<dbReference type="GO" id="GO:0003735">
    <property type="term" value="F:structural constituent of ribosome"/>
    <property type="evidence" value="ECO:0007669"/>
    <property type="project" value="InterPro"/>
</dbReference>
<gene>
    <name evidence="5" type="ORF">PMKS-004052</name>
</gene>
<dbReference type="AlphaFoldDB" id="A0A1Q2YLW1"/>
<dbReference type="InterPro" id="IPR013239">
    <property type="entry name" value="RNA_polI_Rpa14"/>
</dbReference>
<feature type="region of interest" description="Disordered" evidence="4">
    <location>
        <begin position="158"/>
        <end position="193"/>
    </location>
</feature>
<dbReference type="Gene3D" id="1.10.287.3980">
    <property type="match status" value="1"/>
</dbReference>
<feature type="compositionally biased region" description="Polar residues" evidence="4">
    <location>
        <begin position="166"/>
        <end position="184"/>
    </location>
</feature>
<evidence type="ECO:0000313" key="6">
    <source>
        <dbReference type="Proteomes" id="UP000186136"/>
    </source>
</evidence>
<evidence type="ECO:0000256" key="4">
    <source>
        <dbReference type="SAM" id="MobiDB-lite"/>
    </source>
</evidence>
<evidence type="ECO:0000313" key="5">
    <source>
        <dbReference type="EMBL" id="GAV30538.1"/>
    </source>
</evidence>
<keyword evidence="2" id="KW-0689">Ribosomal protein</keyword>
<dbReference type="EMBL" id="BDGI01000185">
    <property type="protein sequence ID" value="GAV30538.1"/>
    <property type="molecule type" value="Genomic_DNA"/>
</dbReference>
<dbReference type="GO" id="GO:1990904">
    <property type="term" value="C:ribonucleoprotein complex"/>
    <property type="evidence" value="ECO:0007669"/>
    <property type="project" value="UniProtKB-KW"/>
</dbReference>
<accession>A0A1Q2YLW1</accession>
<keyword evidence="3" id="KW-0687">Ribonucleoprotein</keyword>
<dbReference type="GO" id="GO:0005840">
    <property type="term" value="C:ribosome"/>
    <property type="evidence" value="ECO:0007669"/>
    <property type="project" value="UniProtKB-KW"/>
</dbReference>
<comment type="similarity">
    <text evidence="1">Belongs to the bacterial ribosomal protein bL34 family.</text>
</comment>
<protein>
    <recommendedName>
        <fullName evidence="7">Ribosomal protein L34</fullName>
    </recommendedName>
</protein>
<organism evidence="5 6">
    <name type="scientific">Pichia membranifaciens</name>
    <dbReference type="NCBI Taxonomy" id="4926"/>
    <lineage>
        <taxon>Eukaryota</taxon>
        <taxon>Fungi</taxon>
        <taxon>Dikarya</taxon>
        <taxon>Ascomycota</taxon>
        <taxon>Saccharomycotina</taxon>
        <taxon>Pichiomycetes</taxon>
        <taxon>Pichiales</taxon>
        <taxon>Pichiaceae</taxon>
        <taxon>Pichia</taxon>
    </lineage>
</organism>
<dbReference type="Pfam" id="PF08203">
    <property type="entry name" value="RNA_polI_A14"/>
    <property type="match status" value="1"/>
</dbReference>
<evidence type="ECO:0008006" key="7">
    <source>
        <dbReference type="Google" id="ProtNLM"/>
    </source>
</evidence>
<dbReference type="Gene3D" id="6.10.250.3390">
    <property type="match status" value="1"/>
</dbReference>
<proteinExistence type="inferred from homology"/>